<dbReference type="Proteomes" id="UP000292702">
    <property type="component" value="Unassembled WGS sequence"/>
</dbReference>
<evidence type="ECO:0000256" key="1">
    <source>
        <dbReference type="PROSITE-ProRule" id="PRU00285"/>
    </source>
</evidence>
<evidence type="ECO:0000259" key="4">
    <source>
        <dbReference type="PROSITE" id="PS01031"/>
    </source>
</evidence>
<accession>A0A4R0R5F1</accession>
<dbReference type="CDD" id="cd06464">
    <property type="entry name" value="ACD_sHsps-like"/>
    <property type="match status" value="1"/>
</dbReference>
<dbReference type="InterPro" id="IPR008978">
    <property type="entry name" value="HSP20-like_chaperone"/>
</dbReference>
<evidence type="ECO:0000256" key="2">
    <source>
        <dbReference type="RuleBase" id="RU003616"/>
    </source>
</evidence>
<dbReference type="SUPFAM" id="SSF49764">
    <property type="entry name" value="HSP20-like chaperones"/>
    <property type="match status" value="1"/>
</dbReference>
<comment type="similarity">
    <text evidence="1 2">Belongs to the small heat shock protein (HSP20) family.</text>
</comment>
<dbReference type="EMBL" id="RWJN01000474">
    <property type="protein sequence ID" value="TCD61373.1"/>
    <property type="molecule type" value="Genomic_DNA"/>
</dbReference>
<comment type="caution">
    <text evidence="5">The sequence shown here is derived from an EMBL/GenBank/DDBJ whole genome shotgun (WGS) entry which is preliminary data.</text>
</comment>
<organism evidence="5 6">
    <name type="scientific">Steccherinum ochraceum</name>
    <dbReference type="NCBI Taxonomy" id="92696"/>
    <lineage>
        <taxon>Eukaryota</taxon>
        <taxon>Fungi</taxon>
        <taxon>Dikarya</taxon>
        <taxon>Basidiomycota</taxon>
        <taxon>Agaricomycotina</taxon>
        <taxon>Agaricomycetes</taxon>
        <taxon>Polyporales</taxon>
        <taxon>Steccherinaceae</taxon>
        <taxon>Steccherinum</taxon>
    </lineage>
</organism>
<dbReference type="STRING" id="92696.A0A4R0R5F1"/>
<gene>
    <name evidence="5" type="ORF">EIP91_008542</name>
</gene>
<name>A0A4R0R5F1_9APHY</name>
<feature type="domain" description="SHSP" evidence="4">
    <location>
        <begin position="46"/>
        <end position="184"/>
    </location>
</feature>
<evidence type="ECO:0000313" key="5">
    <source>
        <dbReference type="EMBL" id="TCD61373.1"/>
    </source>
</evidence>
<dbReference type="OrthoDB" id="1431247at2759"/>
<sequence length="196" mass="21808">MVARVRMSSSSDSTVAKPRSPANALSRVDRYLLLQLTKLQLRRRVAHSQPLIPRMDLYQDDSLPSAYALFELPGISEDCIKVDVCNDALTIQGTRGPPLRSRLNETLRSRIAPDDLRGIPEFSLPDDKYRARELNHGLFRRVVQLPTGTKASDVRHKLQDGMLLVTWPNQPGLLAASAARSHSPRSPHIADARGSI</sequence>
<protein>
    <recommendedName>
        <fullName evidence="4">SHSP domain-containing protein</fullName>
    </recommendedName>
</protein>
<evidence type="ECO:0000313" key="6">
    <source>
        <dbReference type="Proteomes" id="UP000292702"/>
    </source>
</evidence>
<reference evidence="5 6" key="1">
    <citation type="submission" date="2018-11" db="EMBL/GenBank/DDBJ databases">
        <title>Genome assembly of Steccherinum ochraceum LE-BIN_3174, the white-rot fungus of the Steccherinaceae family (The Residual Polyporoid clade, Polyporales, Basidiomycota).</title>
        <authorList>
            <person name="Fedorova T.V."/>
            <person name="Glazunova O.A."/>
            <person name="Landesman E.O."/>
            <person name="Moiseenko K.V."/>
            <person name="Psurtseva N.V."/>
            <person name="Savinova O.S."/>
            <person name="Shakhova N.V."/>
            <person name="Tyazhelova T.V."/>
            <person name="Vasina D.V."/>
        </authorList>
    </citation>
    <scope>NUCLEOTIDE SEQUENCE [LARGE SCALE GENOMIC DNA]</scope>
    <source>
        <strain evidence="5 6">LE-BIN_3174</strain>
    </source>
</reference>
<dbReference type="Gene3D" id="2.60.40.790">
    <property type="match status" value="1"/>
</dbReference>
<proteinExistence type="inferred from homology"/>
<dbReference type="AlphaFoldDB" id="A0A4R0R5F1"/>
<dbReference type="Pfam" id="PF00011">
    <property type="entry name" value="HSP20"/>
    <property type="match status" value="1"/>
</dbReference>
<dbReference type="PROSITE" id="PS01031">
    <property type="entry name" value="SHSP"/>
    <property type="match status" value="1"/>
</dbReference>
<feature type="region of interest" description="Disordered" evidence="3">
    <location>
        <begin position="1"/>
        <end position="21"/>
    </location>
</feature>
<dbReference type="InterPro" id="IPR002068">
    <property type="entry name" value="A-crystallin/Hsp20_dom"/>
</dbReference>
<evidence type="ECO:0000256" key="3">
    <source>
        <dbReference type="SAM" id="MobiDB-lite"/>
    </source>
</evidence>
<keyword evidence="6" id="KW-1185">Reference proteome</keyword>